<evidence type="ECO:0000313" key="2">
    <source>
        <dbReference type="Proteomes" id="UP000789702"/>
    </source>
</evidence>
<comment type="caution">
    <text evidence="1">The sequence shown here is derived from an EMBL/GenBank/DDBJ whole genome shotgun (WGS) entry which is preliminary data.</text>
</comment>
<dbReference type="EMBL" id="CAJVPU010048238">
    <property type="protein sequence ID" value="CAG8755216.1"/>
    <property type="molecule type" value="Genomic_DNA"/>
</dbReference>
<organism evidence="1 2">
    <name type="scientific">Dentiscutata heterogama</name>
    <dbReference type="NCBI Taxonomy" id="1316150"/>
    <lineage>
        <taxon>Eukaryota</taxon>
        <taxon>Fungi</taxon>
        <taxon>Fungi incertae sedis</taxon>
        <taxon>Mucoromycota</taxon>
        <taxon>Glomeromycotina</taxon>
        <taxon>Glomeromycetes</taxon>
        <taxon>Diversisporales</taxon>
        <taxon>Gigasporaceae</taxon>
        <taxon>Dentiscutata</taxon>
    </lineage>
</organism>
<evidence type="ECO:0000313" key="1">
    <source>
        <dbReference type="EMBL" id="CAG8755216.1"/>
    </source>
</evidence>
<name>A0ACA9QKZ1_9GLOM</name>
<feature type="non-terminal residue" evidence="1">
    <location>
        <position position="102"/>
    </location>
</feature>
<accession>A0ACA9QKZ1</accession>
<reference evidence="1" key="1">
    <citation type="submission" date="2021-06" db="EMBL/GenBank/DDBJ databases">
        <authorList>
            <person name="Kallberg Y."/>
            <person name="Tangrot J."/>
            <person name="Rosling A."/>
        </authorList>
    </citation>
    <scope>NUCLEOTIDE SEQUENCE</scope>
    <source>
        <strain evidence="1">IL203A</strain>
    </source>
</reference>
<feature type="non-terminal residue" evidence="1">
    <location>
        <position position="1"/>
    </location>
</feature>
<sequence>NHPKETTLLSALLDPQYKKLKFVTEVQCNMTIDKLNELYQIEQAIIIEELNNNLFVSSSKSLVINKSSSTNQVNYSLLGIYKDLDDKNNLSDKVARYLALPK</sequence>
<gene>
    <name evidence="1" type="ORF">DHETER_LOCUS14895</name>
</gene>
<keyword evidence="2" id="KW-1185">Reference proteome</keyword>
<proteinExistence type="predicted"/>
<protein>
    <submittedName>
        <fullName evidence="1">2451_t:CDS:1</fullName>
    </submittedName>
</protein>
<dbReference type="Proteomes" id="UP000789702">
    <property type="component" value="Unassembled WGS sequence"/>
</dbReference>